<dbReference type="InterPro" id="IPR001254">
    <property type="entry name" value="Trypsin_dom"/>
</dbReference>
<evidence type="ECO:0000313" key="4">
    <source>
        <dbReference type="Proteomes" id="UP000503129"/>
    </source>
</evidence>
<dbReference type="Proteomes" id="UP000503129">
    <property type="component" value="Chromosome"/>
</dbReference>
<dbReference type="PRINTS" id="PR00722">
    <property type="entry name" value="CHYMOTRYPSIN"/>
</dbReference>
<dbReference type="KEGG" id="bsen:DP114_04575"/>
<name>A0A856M7Z8_9CYAN</name>
<organism evidence="3 4">
    <name type="scientific">Brasilonema sennae CENA114</name>
    <dbReference type="NCBI Taxonomy" id="415709"/>
    <lineage>
        <taxon>Bacteria</taxon>
        <taxon>Bacillati</taxon>
        <taxon>Cyanobacteriota</taxon>
        <taxon>Cyanophyceae</taxon>
        <taxon>Nostocales</taxon>
        <taxon>Scytonemataceae</taxon>
        <taxon>Brasilonema</taxon>
        <taxon>Bromeliae group (in: Brasilonema)</taxon>
    </lineage>
</organism>
<keyword evidence="4" id="KW-1185">Reference proteome</keyword>
<dbReference type="InterPro" id="IPR001314">
    <property type="entry name" value="Peptidase_S1A"/>
</dbReference>
<dbReference type="InterPro" id="IPR009003">
    <property type="entry name" value="Peptidase_S1_PA"/>
</dbReference>
<reference evidence="3 4" key="1">
    <citation type="submission" date="2018-06" db="EMBL/GenBank/DDBJ databases">
        <title>Comparative genomics of Brasilonema spp. strains.</title>
        <authorList>
            <person name="Alvarenga D.O."/>
            <person name="Fiore M.F."/>
            <person name="Varani A.M."/>
        </authorList>
    </citation>
    <scope>NUCLEOTIDE SEQUENCE [LARGE SCALE GENOMIC DNA]</scope>
    <source>
        <strain evidence="3 4">CENA114</strain>
    </source>
</reference>
<dbReference type="GO" id="GO:0006508">
    <property type="term" value="P:proteolysis"/>
    <property type="evidence" value="ECO:0007669"/>
    <property type="project" value="InterPro"/>
</dbReference>
<dbReference type="GO" id="GO:0004252">
    <property type="term" value="F:serine-type endopeptidase activity"/>
    <property type="evidence" value="ECO:0007669"/>
    <property type="project" value="InterPro"/>
</dbReference>
<dbReference type="InterPro" id="IPR043504">
    <property type="entry name" value="Peptidase_S1_PA_chymotrypsin"/>
</dbReference>
<sequence>MHLISMRTIPGQLTHNLANTATYFLQPTAYSTGKIEGIDADGQGYSCTGTLIADNLVLTNSHCVVNPETGKLSRGMAFLPNLINGQVRDKNDIAYATTVTPGTYFKSGTMADYVDDWAIIKLDRPLGKKYGVIPLKSLPSFDLVGDIQKFALVGYSADFPNSKQKEYQEFTAGESMTAGVHLGCSILRQKDNLLYHNCDTKGGASGGAIIGNIGGNYYVLALHSGWNKVNGLKLNRAVEISRIQPALRGN</sequence>
<dbReference type="PANTHER" id="PTHR15462">
    <property type="entry name" value="SERINE PROTEASE"/>
    <property type="match status" value="1"/>
</dbReference>
<dbReference type="AlphaFoldDB" id="A0A856M7Z8"/>
<evidence type="ECO:0000259" key="2">
    <source>
        <dbReference type="Pfam" id="PF00089"/>
    </source>
</evidence>
<dbReference type="EMBL" id="CP030118">
    <property type="protein sequence ID" value="QDL07275.1"/>
    <property type="molecule type" value="Genomic_DNA"/>
</dbReference>
<dbReference type="InterPro" id="IPR050966">
    <property type="entry name" value="Glutamyl_endopeptidase"/>
</dbReference>
<dbReference type="PANTHER" id="PTHR15462:SF8">
    <property type="entry name" value="SERINE PROTEASE"/>
    <property type="match status" value="1"/>
</dbReference>
<dbReference type="Pfam" id="PF00089">
    <property type="entry name" value="Trypsin"/>
    <property type="match status" value="1"/>
</dbReference>
<accession>A0A856M7Z8</accession>
<proteinExistence type="predicted"/>
<keyword evidence="1" id="KW-0732">Signal</keyword>
<protein>
    <recommendedName>
        <fullName evidence="2">Peptidase S1 domain-containing protein</fullName>
    </recommendedName>
</protein>
<dbReference type="SUPFAM" id="SSF50494">
    <property type="entry name" value="Trypsin-like serine proteases"/>
    <property type="match status" value="1"/>
</dbReference>
<evidence type="ECO:0000256" key="1">
    <source>
        <dbReference type="ARBA" id="ARBA00022729"/>
    </source>
</evidence>
<feature type="domain" description="Peptidase S1" evidence="2">
    <location>
        <begin position="44"/>
        <end position="224"/>
    </location>
</feature>
<evidence type="ECO:0000313" key="3">
    <source>
        <dbReference type="EMBL" id="QDL07275.1"/>
    </source>
</evidence>
<gene>
    <name evidence="3" type="ORF">DP114_04575</name>
</gene>
<dbReference type="Gene3D" id="2.40.10.10">
    <property type="entry name" value="Trypsin-like serine proteases"/>
    <property type="match status" value="2"/>
</dbReference>